<comment type="caution">
    <text evidence="1">The sequence shown here is derived from an EMBL/GenBank/DDBJ whole genome shotgun (WGS) entry which is preliminary data.</text>
</comment>
<accession>A0A820IQA7</accession>
<feature type="non-terminal residue" evidence="1">
    <location>
        <position position="1"/>
    </location>
</feature>
<gene>
    <name evidence="1" type="ORF">OKA104_LOCUS46823</name>
</gene>
<organism evidence="1 2">
    <name type="scientific">Adineta steineri</name>
    <dbReference type="NCBI Taxonomy" id="433720"/>
    <lineage>
        <taxon>Eukaryota</taxon>
        <taxon>Metazoa</taxon>
        <taxon>Spiralia</taxon>
        <taxon>Gnathifera</taxon>
        <taxon>Rotifera</taxon>
        <taxon>Eurotatoria</taxon>
        <taxon>Bdelloidea</taxon>
        <taxon>Adinetida</taxon>
        <taxon>Adinetidae</taxon>
        <taxon>Adineta</taxon>
    </lineage>
</organism>
<proteinExistence type="predicted"/>
<name>A0A820IQA7_9BILA</name>
<protein>
    <submittedName>
        <fullName evidence="1">Uncharacterized protein</fullName>
    </submittedName>
</protein>
<evidence type="ECO:0000313" key="1">
    <source>
        <dbReference type="EMBL" id="CAF4312921.1"/>
    </source>
</evidence>
<sequence>KADDTIKKHIDYLFTMLPLSNTDNSDTEKIDWLQIQRAMVSITEILEYSIKLVHQNIKSNP</sequence>
<dbReference type="EMBL" id="CAJOAY010017606">
    <property type="protein sequence ID" value="CAF4312921.1"/>
    <property type="molecule type" value="Genomic_DNA"/>
</dbReference>
<dbReference type="Proteomes" id="UP000663881">
    <property type="component" value="Unassembled WGS sequence"/>
</dbReference>
<evidence type="ECO:0000313" key="2">
    <source>
        <dbReference type="Proteomes" id="UP000663881"/>
    </source>
</evidence>
<dbReference type="AlphaFoldDB" id="A0A820IQA7"/>
<reference evidence="1" key="1">
    <citation type="submission" date="2021-02" db="EMBL/GenBank/DDBJ databases">
        <authorList>
            <person name="Nowell W R."/>
        </authorList>
    </citation>
    <scope>NUCLEOTIDE SEQUENCE</scope>
</reference>